<dbReference type="AlphaFoldDB" id="A0A5K7ZWU8"/>
<keyword evidence="1" id="KW-1133">Transmembrane helix</keyword>
<dbReference type="PANTHER" id="PTHR35867:SF1">
    <property type="entry name" value="PROTEIN RSEC"/>
    <property type="match status" value="1"/>
</dbReference>
<dbReference type="InterPro" id="IPR026268">
    <property type="entry name" value="RseC"/>
</dbReference>
<feature type="transmembrane region" description="Helical" evidence="1">
    <location>
        <begin position="78"/>
        <end position="96"/>
    </location>
</feature>
<evidence type="ECO:0000256" key="1">
    <source>
        <dbReference type="SAM" id="Phobius"/>
    </source>
</evidence>
<name>A0A5K7ZWU8_9BACT</name>
<dbReference type="EMBL" id="AP021876">
    <property type="protein sequence ID" value="BBO84735.1"/>
    <property type="molecule type" value="Genomic_DNA"/>
</dbReference>
<sequence>MAIEEGIVFKAGAPGAGTAWVKTTRSSACESCSSRDSCQMEEGVGQEMEVEALNTANARVGDRVAINIKTASLLKATFLLYVFPILALIGGALIGQTLAEWRGLDPSAMAALIGFLFFGLAFFVIRFADRRLSGNASYQPEIIKIRRADLASAEPLNPSQAES</sequence>
<protein>
    <recommendedName>
        <fullName evidence="4">Fis family transcriptional regulator</fullName>
    </recommendedName>
</protein>
<evidence type="ECO:0008006" key="4">
    <source>
        <dbReference type="Google" id="ProtNLM"/>
    </source>
</evidence>
<organism evidence="2 3">
    <name type="scientific">Desulfosarcina ovata subsp. sediminis</name>
    <dbReference type="NCBI Taxonomy" id="885957"/>
    <lineage>
        <taxon>Bacteria</taxon>
        <taxon>Pseudomonadati</taxon>
        <taxon>Thermodesulfobacteriota</taxon>
        <taxon>Desulfobacteria</taxon>
        <taxon>Desulfobacterales</taxon>
        <taxon>Desulfosarcinaceae</taxon>
        <taxon>Desulfosarcina</taxon>
    </lineage>
</organism>
<gene>
    <name evidence="2" type="ORF">DSCO28_53010</name>
</gene>
<evidence type="ECO:0000313" key="2">
    <source>
        <dbReference type="EMBL" id="BBO84735.1"/>
    </source>
</evidence>
<keyword evidence="1" id="KW-0472">Membrane</keyword>
<dbReference type="Pfam" id="PF04246">
    <property type="entry name" value="RseC_MucC"/>
    <property type="match status" value="1"/>
</dbReference>
<dbReference type="PANTHER" id="PTHR35867">
    <property type="entry name" value="PROTEIN RSEC"/>
    <property type="match status" value="1"/>
</dbReference>
<dbReference type="KEGG" id="dov:DSCO28_53010"/>
<dbReference type="Proteomes" id="UP000425960">
    <property type="component" value="Chromosome"/>
</dbReference>
<keyword evidence="1" id="KW-0812">Transmembrane</keyword>
<dbReference type="InterPro" id="IPR007359">
    <property type="entry name" value="SigmaE_reg_RseC_MucC"/>
</dbReference>
<dbReference type="RefSeq" id="WP_173179840.1">
    <property type="nucleotide sequence ID" value="NZ_AP021876.1"/>
</dbReference>
<dbReference type="PIRSF" id="PIRSF004923">
    <property type="entry name" value="RseC"/>
    <property type="match status" value="1"/>
</dbReference>
<accession>A0A5K7ZWU8</accession>
<feature type="transmembrane region" description="Helical" evidence="1">
    <location>
        <begin position="108"/>
        <end position="128"/>
    </location>
</feature>
<proteinExistence type="predicted"/>
<reference evidence="2 3" key="1">
    <citation type="submission" date="2019-11" db="EMBL/GenBank/DDBJ databases">
        <title>Comparative genomics of hydrocarbon-degrading Desulfosarcina strains.</title>
        <authorList>
            <person name="Watanabe M."/>
            <person name="Kojima H."/>
            <person name="Fukui M."/>
        </authorList>
    </citation>
    <scope>NUCLEOTIDE SEQUENCE [LARGE SCALE GENOMIC DNA]</scope>
    <source>
        <strain evidence="2 3">28bB2T</strain>
    </source>
</reference>
<evidence type="ECO:0000313" key="3">
    <source>
        <dbReference type="Proteomes" id="UP000425960"/>
    </source>
</evidence>